<feature type="compositionally biased region" description="Acidic residues" evidence="1">
    <location>
        <begin position="118"/>
        <end position="132"/>
    </location>
</feature>
<protein>
    <submittedName>
        <fullName evidence="3">Similar to Saccharomyces cerevisiae YNL149C PGA2 Essential protein required for maturation of Gas1p and Pho8p</fullName>
    </submittedName>
</protein>
<dbReference type="InterPro" id="IPR011431">
    <property type="entry name" value="Trafficking_Pga2"/>
</dbReference>
<keyword evidence="2" id="KW-0812">Transmembrane</keyword>
<feature type="region of interest" description="Disordered" evidence="1">
    <location>
        <begin position="113"/>
        <end position="132"/>
    </location>
</feature>
<dbReference type="PANTHER" id="PTHR28199:SF1">
    <property type="entry name" value="PROCESSING OF GAS1 AND ALP PROTEIN 2"/>
    <property type="match status" value="1"/>
</dbReference>
<evidence type="ECO:0000256" key="1">
    <source>
        <dbReference type="SAM" id="MobiDB-lite"/>
    </source>
</evidence>
<dbReference type="Pfam" id="PF07543">
    <property type="entry name" value="PGA2"/>
    <property type="match status" value="1"/>
</dbReference>
<comment type="caution">
    <text evidence="3">The sequence shown here is derived from an EMBL/GenBank/DDBJ whole genome shotgun (WGS) entry which is preliminary data.</text>
</comment>
<dbReference type="GO" id="GO:0015031">
    <property type="term" value="P:protein transport"/>
    <property type="evidence" value="ECO:0007669"/>
    <property type="project" value="TreeGrafter"/>
</dbReference>
<evidence type="ECO:0000313" key="4">
    <source>
        <dbReference type="Proteomes" id="UP000242525"/>
    </source>
</evidence>
<dbReference type="Proteomes" id="UP000242525">
    <property type="component" value="Unassembled WGS sequence"/>
</dbReference>
<keyword evidence="4" id="KW-1185">Reference proteome</keyword>
<sequence>MLDAAASALSRSFEGYTLKDYIRLVIIIGAYMLFRHQYMLWRGRRFNEKQQEIDDKLKQEAEEEALNEAKEKEMGRKPPAPSAASTSSEWGWGSTAKTKMSKRRKYLESLARRQAEMQENDSDDEIADLLHN</sequence>
<name>A0A0J9X7L5_GEOCN</name>
<feature type="compositionally biased region" description="Basic and acidic residues" evidence="1">
    <location>
        <begin position="67"/>
        <end position="76"/>
    </location>
</feature>
<keyword evidence="2" id="KW-1133">Transmembrane helix</keyword>
<feature type="transmembrane region" description="Helical" evidence="2">
    <location>
        <begin position="21"/>
        <end position="41"/>
    </location>
</feature>
<reference evidence="3" key="1">
    <citation type="submission" date="2014-03" db="EMBL/GenBank/DDBJ databases">
        <authorList>
            <person name="Casaregola S."/>
        </authorList>
    </citation>
    <scope>NUCLEOTIDE SEQUENCE [LARGE SCALE GENOMIC DNA]</scope>
    <source>
        <strain evidence="3">CLIB 918</strain>
    </source>
</reference>
<proteinExistence type="predicted"/>
<gene>
    <name evidence="3" type="ORF">BN980_GECA04s06137g</name>
</gene>
<dbReference type="OrthoDB" id="4227028at2759"/>
<evidence type="ECO:0000256" key="2">
    <source>
        <dbReference type="SAM" id="Phobius"/>
    </source>
</evidence>
<dbReference type="EMBL" id="CCBN010000004">
    <property type="protein sequence ID" value="CDO53210.1"/>
    <property type="molecule type" value="Genomic_DNA"/>
</dbReference>
<feature type="region of interest" description="Disordered" evidence="1">
    <location>
        <begin position="52"/>
        <end position="102"/>
    </location>
</feature>
<dbReference type="PANTHER" id="PTHR28199">
    <property type="entry name" value="PROCESSING OF GAS1 AND ALP PROTEIN 2"/>
    <property type="match status" value="1"/>
</dbReference>
<accession>A0A0J9X7L5</accession>
<evidence type="ECO:0000313" key="3">
    <source>
        <dbReference type="EMBL" id="CDO53210.1"/>
    </source>
</evidence>
<organism evidence="3 4">
    <name type="scientific">Geotrichum candidum</name>
    <name type="common">Oospora lactis</name>
    <name type="synonym">Dipodascus geotrichum</name>
    <dbReference type="NCBI Taxonomy" id="1173061"/>
    <lineage>
        <taxon>Eukaryota</taxon>
        <taxon>Fungi</taxon>
        <taxon>Dikarya</taxon>
        <taxon>Ascomycota</taxon>
        <taxon>Saccharomycotina</taxon>
        <taxon>Dipodascomycetes</taxon>
        <taxon>Dipodascales</taxon>
        <taxon>Dipodascaceae</taxon>
        <taxon>Geotrichum</taxon>
    </lineage>
</organism>
<dbReference type="AlphaFoldDB" id="A0A0J9X7L5"/>
<keyword evidence="2" id="KW-0472">Membrane</keyword>